<sequence length="266" mass="30531">MDSLKFHVLYEAKYEYEDVVTSNDNTLKIVPYDGDNQELLEENVDTEPKGYKTRYKDMFGNIVYRIKVIEPHYSLVIRSESSVNVKLKEMEDCMLPCQIEDGVFLNSSRLIDVEYFKPIAKELLKSSKSLDDLVKNTVEFVRSRLRYKEGVTNVDTTAKESFELGMGVCQDFAQVTIGILRASGIPARYVMGLVNDNPISTHAWVEFKSPSGWIPVDPTRRRFYNIAYVKFAIGRDYYDTPPILGTFVSKGKGWLKKLTVMVKKID</sequence>
<accession>A0A650CWK5</accession>
<dbReference type="RefSeq" id="WP_152939135.1">
    <property type="nucleotide sequence ID" value="NZ_CP045482.1"/>
</dbReference>
<dbReference type="PANTHER" id="PTHR33490">
    <property type="entry name" value="BLR5614 PROTEIN-RELATED"/>
    <property type="match status" value="1"/>
</dbReference>
<feature type="domain" description="Transglutaminase-like" evidence="1">
    <location>
        <begin position="161"/>
        <end position="220"/>
    </location>
</feature>
<dbReference type="AlphaFoldDB" id="A0A650CWK5"/>
<dbReference type="SUPFAM" id="SSF54001">
    <property type="entry name" value="Cysteine proteinases"/>
    <property type="match status" value="1"/>
</dbReference>
<dbReference type="Proteomes" id="UP000426328">
    <property type="component" value="Chromosome"/>
</dbReference>
<dbReference type="EMBL" id="CP045482">
    <property type="protein sequence ID" value="QGR22065.1"/>
    <property type="molecule type" value="Genomic_DNA"/>
</dbReference>
<keyword evidence="4" id="KW-1185">Reference proteome</keyword>
<evidence type="ECO:0000313" key="3">
    <source>
        <dbReference type="EMBL" id="QGR22065.1"/>
    </source>
</evidence>
<dbReference type="KEGG" id="aamb:D1866_08705"/>
<dbReference type="InterPro" id="IPR038765">
    <property type="entry name" value="Papain-like_cys_pep_sf"/>
</dbReference>
<reference evidence="2 5" key="1">
    <citation type="submission" date="2019-10" db="EMBL/GenBank/DDBJ databases">
        <title>Comparative genomics of sulfur disproportionating microorganisms.</title>
        <authorList>
            <person name="Ward L.M."/>
            <person name="Bertran E."/>
            <person name="Johnston D."/>
        </authorList>
    </citation>
    <scope>NUCLEOTIDE SEQUENCE [LARGE SCALE GENOMIC DNA]</scope>
    <source>
        <strain evidence="2 5">DSM 3772</strain>
    </source>
</reference>
<protein>
    <submittedName>
        <fullName evidence="3">Transglutaminase family protein</fullName>
    </submittedName>
</protein>
<dbReference type="Gene3D" id="3.10.620.30">
    <property type="match status" value="1"/>
</dbReference>
<reference evidence="3 4" key="2">
    <citation type="submission" date="2019-10" db="EMBL/GenBank/DDBJ databases">
        <title>Genome Sequences from Six Type Strain Members of the Archaeal Family Sulfolobaceae: Acidianus ambivalens, Acidianus infernus, Metallosphaera prunae, Stygiolobus azoricus, Sulfolobus metallicus, and Sulfurisphaera ohwakuensis.</title>
        <authorList>
            <person name="Counts J.A."/>
            <person name="Kelly R.M."/>
        </authorList>
    </citation>
    <scope>NUCLEOTIDE SEQUENCE [LARGE SCALE GENOMIC DNA]</scope>
    <source>
        <strain evidence="3 4">LEI 10</strain>
    </source>
</reference>
<dbReference type="SMART" id="SM00460">
    <property type="entry name" value="TGc"/>
    <property type="match status" value="1"/>
</dbReference>
<dbReference type="EMBL" id="WHYS01000001">
    <property type="protein sequence ID" value="MQL54236.1"/>
    <property type="molecule type" value="Genomic_DNA"/>
</dbReference>
<dbReference type="InterPro" id="IPR002931">
    <property type="entry name" value="Transglutaminase-like"/>
</dbReference>
<organism evidence="3 4">
    <name type="scientific">Acidianus ambivalens</name>
    <name type="common">Desulfurolobus ambivalens</name>
    <dbReference type="NCBI Taxonomy" id="2283"/>
    <lineage>
        <taxon>Archaea</taxon>
        <taxon>Thermoproteota</taxon>
        <taxon>Thermoprotei</taxon>
        <taxon>Sulfolobales</taxon>
        <taxon>Sulfolobaceae</taxon>
        <taxon>Acidianus</taxon>
    </lineage>
</organism>
<evidence type="ECO:0000313" key="5">
    <source>
        <dbReference type="Proteomes" id="UP000474054"/>
    </source>
</evidence>
<dbReference type="PANTHER" id="PTHR33490:SF6">
    <property type="entry name" value="SLL1049 PROTEIN"/>
    <property type="match status" value="1"/>
</dbReference>
<evidence type="ECO:0000313" key="2">
    <source>
        <dbReference type="EMBL" id="MQL54236.1"/>
    </source>
</evidence>
<gene>
    <name evidence="3" type="ORF">D1866_08705</name>
    <name evidence="2" type="ORF">GFB69_00150</name>
</gene>
<dbReference type="InterPro" id="IPR013589">
    <property type="entry name" value="Bac_transglu_N"/>
</dbReference>
<evidence type="ECO:0000313" key="4">
    <source>
        <dbReference type="Proteomes" id="UP000426328"/>
    </source>
</evidence>
<dbReference type="GeneID" id="42779811"/>
<dbReference type="Proteomes" id="UP000474054">
    <property type="component" value="Unassembled WGS sequence"/>
</dbReference>
<evidence type="ECO:0000259" key="1">
    <source>
        <dbReference type="SMART" id="SM00460"/>
    </source>
</evidence>
<name>A0A650CWK5_ACIAM</name>
<proteinExistence type="predicted"/>
<dbReference type="Pfam" id="PF08379">
    <property type="entry name" value="Bact_transglu_N"/>
    <property type="match status" value="1"/>
</dbReference>
<dbReference type="Pfam" id="PF01841">
    <property type="entry name" value="Transglut_core"/>
    <property type="match status" value="1"/>
</dbReference>